<keyword evidence="1" id="KW-0472">Membrane</keyword>
<dbReference type="Proteomes" id="UP000008227">
    <property type="component" value="Chromosome 7"/>
</dbReference>
<reference evidence="2" key="4">
    <citation type="submission" date="2025-09" db="UniProtKB">
        <authorList>
            <consortium name="Ensembl"/>
        </authorList>
    </citation>
    <scope>IDENTIFICATION</scope>
</reference>
<accession>A0A5G2QW62</accession>
<reference evidence="2" key="3">
    <citation type="submission" date="2025-08" db="UniProtKB">
        <authorList>
            <consortium name="Ensembl"/>
        </authorList>
    </citation>
    <scope>IDENTIFICATION</scope>
</reference>
<dbReference type="AlphaFoldDB" id="A0A5G2QW62"/>
<keyword evidence="1" id="KW-1133">Transmembrane helix</keyword>
<evidence type="ECO:0000256" key="1">
    <source>
        <dbReference type="SAM" id="Phobius"/>
    </source>
</evidence>
<dbReference type="InParanoid" id="A0A5G2QW62"/>
<dbReference type="Bgee" id="ENSSSCG00000043987">
    <property type="expression patterns" value="Expressed in tonsil and 23 other cell types or tissues"/>
</dbReference>
<keyword evidence="1" id="KW-0812">Transmembrane</keyword>
<organism evidence="2 3">
    <name type="scientific">Sus scrofa</name>
    <name type="common">Pig</name>
    <dbReference type="NCBI Taxonomy" id="9823"/>
    <lineage>
        <taxon>Eukaryota</taxon>
        <taxon>Metazoa</taxon>
        <taxon>Chordata</taxon>
        <taxon>Craniata</taxon>
        <taxon>Vertebrata</taxon>
        <taxon>Euteleostomi</taxon>
        <taxon>Mammalia</taxon>
        <taxon>Eutheria</taxon>
        <taxon>Laurasiatheria</taxon>
        <taxon>Artiodactyla</taxon>
        <taxon>Suina</taxon>
        <taxon>Suidae</taxon>
        <taxon>Sus</taxon>
    </lineage>
</organism>
<feature type="transmembrane region" description="Helical" evidence="1">
    <location>
        <begin position="75"/>
        <end position="94"/>
    </location>
</feature>
<dbReference type="Ensembl" id="ENSSSCT00000085849.1">
    <property type="protein sequence ID" value="ENSSSCP00000069189.1"/>
    <property type="gene ID" value="ENSSSCG00000043987.1"/>
</dbReference>
<keyword evidence="3" id="KW-1185">Reference proteome</keyword>
<proteinExistence type="predicted"/>
<protein>
    <submittedName>
        <fullName evidence="2">Uncharacterized protein</fullName>
    </submittedName>
</protein>
<feature type="transmembrane region" description="Helical" evidence="1">
    <location>
        <begin position="12"/>
        <end position="29"/>
    </location>
</feature>
<evidence type="ECO:0000313" key="3">
    <source>
        <dbReference type="Proteomes" id="UP000008227"/>
    </source>
</evidence>
<reference evidence="2" key="2">
    <citation type="journal article" date="2020" name="Gigascience">
        <title>An improved pig reference genome sequence to enable pig genetics and genomics research.</title>
        <authorList>
            <person name="Warr A."/>
            <person name="Affara N."/>
            <person name="Aken B."/>
            <person name="Beiki H."/>
            <person name="Bickhart D.M."/>
            <person name="Billis K."/>
            <person name="Chow W."/>
            <person name="Eory L."/>
            <person name="Finlayson H.A."/>
            <person name="Flicek P."/>
            <person name="Giron C.G."/>
            <person name="Griffin D.K."/>
            <person name="Hall R."/>
            <person name="Hannum G."/>
            <person name="Hourlier T."/>
            <person name="Howe K."/>
            <person name="Hume D.A."/>
            <person name="Izuogu O."/>
            <person name="Kim K."/>
            <person name="Koren S."/>
            <person name="Liu H."/>
            <person name="Manchanda N."/>
            <person name="Martin F.J."/>
            <person name="Nonneman D.J."/>
            <person name="O'Connor R.E."/>
            <person name="Phillippy A.M."/>
            <person name="Rohrer G.A."/>
            <person name="Rosen B.D."/>
            <person name="Rund L.A."/>
            <person name="Sargent C.A."/>
            <person name="Schook L.B."/>
            <person name="Schroeder S.G."/>
            <person name="Schwartz A.S."/>
            <person name="Skinner B.M."/>
            <person name="Talbot R."/>
            <person name="Tseng E."/>
            <person name="Tuggle C.K."/>
            <person name="Watson M."/>
            <person name="Smith T.P.L."/>
            <person name="Archibald A.L."/>
        </authorList>
    </citation>
    <scope>NUCLEOTIDE SEQUENCE [LARGE SCALE GENOMIC DNA]</scope>
    <source>
        <strain evidence="2">Duroc</strain>
    </source>
</reference>
<dbReference type="GeneTree" id="ENSGT01150000287054"/>
<feature type="transmembrane region" description="Helical" evidence="1">
    <location>
        <begin position="35"/>
        <end position="54"/>
    </location>
</feature>
<reference evidence="3" key="1">
    <citation type="submission" date="2009-11" db="EMBL/GenBank/DDBJ databases">
        <authorList>
            <consortium name="Porcine genome sequencing project"/>
        </authorList>
    </citation>
    <scope>NUCLEOTIDE SEQUENCE [LARGE SCALE GENOMIC DNA]</scope>
    <source>
        <strain evidence="3">Duroc</strain>
    </source>
</reference>
<evidence type="ECO:0000313" key="2">
    <source>
        <dbReference type="Ensembl" id="ENSSSCP00000069189.1"/>
    </source>
</evidence>
<sequence>QFLSSSVFKPLIFKVLLICVVILTILIRLTQEHGISFHLFVLSSISFISILQFAEYRSVASLSRFRPKYFILFDAMINGIVSLIFLFYFPLLVYRNARDFWVLILHPATLLNSLMSSSSFLAASLGFSMYSIISSQIVTVL</sequence>
<name>A0A5G2QW62_PIG</name>